<dbReference type="SUPFAM" id="SSF51126">
    <property type="entry name" value="Pectin lyase-like"/>
    <property type="match status" value="1"/>
</dbReference>
<keyword evidence="2" id="KW-1185">Reference proteome</keyword>
<evidence type="ECO:0000313" key="1">
    <source>
        <dbReference type="EMBL" id="TCS91767.1"/>
    </source>
</evidence>
<dbReference type="RefSeq" id="WP_132577787.1">
    <property type="nucleotide sequence ID" value="NZ_JBHLWF010000063.1"/>
</dbReference>
<name>A0A4R3L387_9GAMM</name>
<dbReference type="OrthoDB" id="7055191at2"/>
<sequence length="551" mass="60910">MTISTRLGRRRPRLAAPLLALLLGAMTGIGMGADRGDQPGSWQLPAGHHVPAKMAMTLVHPRPEAPAWAYSRNAHPGIRWEIPIVVQGGAWPFRYVLVDDGGATGLAIGSELARRIDRGFIVHERTPDYGLLHWEDPLPGSYAIRLRVEDQDGNDIEVDIALLVGSAGWVFVDADNGDDDNGDGSVSAPFRSIQRIHDGGQAYTDHRVYLSGVVPMDGNHPGGDLAINRSDYRHTPAVWVGRPGGNAVLEAYEGRISLTAPDFYLANLEHRHHIDFVQDHGNYIHMITAWGNTARVTMHDVNFSRFHGHPVNADLGNSSVIMFTDQGSPRNHVAIVNNTLSGDNGIFTSTYQLHHSVIENNRAVNARFVTADPSTWAIFWIKRFNEFISVRGNEFRDGNEWGSPGNLSAALGMDAARNIEFAYNTVHTPYDFADGRHGAIKLFTNSSQASYTWTPETPVWLYRNSLRHRFNFEGNNLVNMPDANVVTERNVLAPRAWPSHRILLNIDNLDGDTYFDASMRLTGPARTAYLGRYGAEIAVPLGDLIFANGFD</sequence>
<dbReference type="EMBL" id="SMAF01000048">
    <property type="protein sequence ID" value="TCS91767.1"/>
    <property type="molecule type" value="Genomic_DNA"/>
</dbReference>
<dbReference type="Gene3D" id="3.30.1910.20">
    <property type="entry name" value="asparaginyl-tRNA synthetase, N-terminal domain"/>
    <property type="match status" value="1"/>
</dbReference>
<proteinExistence type="predicted"/>
<dbReference type="Proteomes" id="UP000294599">
    <property type="component" value="Unassembled WGS sequence"/>
</dbReference>
<accession>A0A4R3L387</accession>
<dbReference type="AlphaFoldDB" id="A0A4R3L387"/>
<protein>
    <submittedName>
        <fullName evidence="1">Uncharacterized protein</fullName>
    </submittedName>
</protein>
<reference evidence="1 2" key="1">
    <citation type="submission" date="2019-03" db="EMBL/GenBank/DDBJ databases">
        <title>Genomic Encyclopedia of Type Strains, Phase IV (KMG-IV): sequencing the most valuable type-strain genomes for metagenomic binning, comparative biology and taxonomic classification.</title>
        <authorList>
            <person name="Goeker M."/>
        </authorList>
    </citation>
    <scope>NUCLEOTIDE SEQUENCE [LARGE SCALE GENOMIC DNA]</scope>
    <source>
        <strain evidence="1 2">DSM 21944</strain>
    </source>
</reference>
<organism evidence="1 2">
    <name type="scientific">Pseudofulvimonas gallinarii</name>
    <dbReference type="NCBI Taxonomy" id="634155"/>
    <lineage>
        <taxon>Bacteria</taxon>
        <taxon>Pseudomonadati</taxon>
        <taxon>Pseudomonadota</taxon>
        <taxon>Gammaproteobacteria</taxon>
        <taxon>Lysobacterales</taxon>
        <taxon>Rhodanobacteraceae</taxon>
        <taxon>Pseudofulvimonas</taxon>
    </lineage>
</organism>
<dbReference type="InterPro" id="IPR011050">
    <property type="entry name" value="Pectin_lyase_fold/virulence"/>
</dbReference>
<comment type="caution">
    <text evidence="1">The sequence shown here is derived from an EMBL/GenBank/DDBJ whole genome shotgun (WGS) entry which is preliminary data.</text>
</comment>
<evidence type="ECO:0000313" key="2">
    <source>
        <dbReference type="Proteomes" id="UP000294599"/>
    </source>
</evidence>
<gene>
    <name evidence="1" type="ORF">EDC25_1482</name>
</gene>